<protein>
    <submittedName>
        <fullName evidence="1">Uncharacterized protein</fullName>
    </submittedName>
</protein>
<dbReference type="EMBL" id="KR029596">
    <property type="protein sequence ID" value="AKH47671.1"/>
    <property type="molecule type" value="Genomic_DNA"/>
</dbReference>
<reference evidence="1" key="2">
    <citation type="submission" date="2015-03" db="EMBL/GenBank/DDBJ databases">
        <authorList>
            <person name="Chow C.-E.T."/>
            <person name="Winget D.M."/>
            <person name="White R.A.III."/>
            <person name="Hallam S.J."/>
            <person name="Suttle C.A."/>
        </authorList>
    </citation>
    <scope>NUCLEOTIDE SEQUENCE</scope>
    <source>
        <strain evidence="1">Oxic1_1</strain>
    </source>
</reference>
<accession>A0A0F7L9B2</accession>
<reference evidence="1" key="1">
    <citation type="journal article" date="2015" name="Front. Microbiol.">
        <title>Combining genomic sequencing methods to explore viral diversity and reveal potential virus-host interactions.</title>
        <authorList>
            <person name="Chow C.E."/>
            <person name="Winget D.M."/>
            <person name="White R.A.III."/>
            <person name="Hallam S.J."/>
            <person name="Suttle C.A."/>
        </authorList>
    </citation>
    <scope>NUCLEOTIDE SEQUENCE</scope>
    <source>
        <strain evidence="1">Oxic1_1</strain>
    </source>
</reference>
<organism evidence="1">
    <name type="scientific">uncultured marine virus</name>
    <dbReference type="NCBI Taxonomy" id="186617"/>
    <lineage>
        <taxon>Viruses</taxon>
        <taxon>environmental samples</taxon>
    </lineage>
</organism>
<evidence type="ECO:0000313" key="1">
    <source>
        <dbReference type="EMBL" id="AKH47671.1"/>
    </source>
</evidence>
<proteinExistence type="predicted"/>
<sequence length="54" mass="6299">MLRHGIFCLLWVSRIERIPQGGGPHNHPGARGRHSIMLHPKHLLRQLHHMELAR</sequence>
<name>A0A0F7L9B2_9VIRU</name>